<sequence length="102" mass="11466">MAARRSEALRTCGLSRSTAWAAMHALTESRTASYTTLDNTVSLPSFFTPQEKLHRRQVGSPQGRARFIRPTPTSPRGRATTCSQQEMEVVFPGYYLQETWKG</sequence>
<comment type="caution">
    <text evidence="2">The sequence shown here is derived from an EMBL/GenBank/DDBJ whole genome shotgun (WGS) entry which is preliminary data.</text>
</comment>
<reference evidence="2" key="2">
    <citation type="journal article" date="2024" name="Plant">
        <title>Genomic evolution and insights into agronomic trait innovations of Sesamum species.</title>
        <authorList>
            <person name="Miao H."/>
            <person name="Wang L."/>
            <person name="Qu L."/>
            <person name="Liu H."/>
            <person name="Sun Y."/>
            <person name="Le M."/>
            <person name="Wang Q."/>
            <person name="Wei S."/>
            <person name="Zheng Y."/>
            <person name="Lin W."/>
            <person name="Duan Y."/>
            <person name="Cao H."/>
            <person name="Xiong S."/>
            <person name="Wang X."/>
            <person name="Wei L."/>
            <person name="Li C."/>
            <person name="Ma Q."/>
            <person name="Ju M."/>
            <person name="Zhao R."/>
            <person name="Li G."/>
            <person name="Mu C."/>
            <person name="Tian Q."/>
            <person name="Mei H."/>
            <person name="Zhang T."/>
            <person name="Gao T."/>
            <person name="Zhang H."/>
        </authorList>
    </citation>
    <scope>NUCLEOTIDE SEQUENCE</scope>
    <source>
        <strain evidence="2">3651</strain>
    </source>
</reference>
<keyword evidence="3" id="KW-1185">Reference proteome</keyword>
<name>A0AAE1XZ08_9LAMI</name>
<evidence type="ECO:0000313" key="2">
    <source>
        <dbReference type="EMBL" id="KAK4420196.1"/>
    </source>
</evidence>
<organism evidence="2 3">
    <name type="scientific">Sesamum alatum</name>
    <dbReference type="NCBI Taxonomy" id="300844"/>
    <lineage>
        <taxon>Eukaryota</taxon>
        <taxon>Viridiplantae</taxon>
        <taxon>Streptophyta</taxon>
        <taxon>Embryophyta</taxon>
        <taxon>Tracheophyta</taxon>
        <taxon>Spermatophyta</taxon>
        <taxon>Magnoliopsida</taxon>
        <taxon>eudicotyledons</taxon>
        <taxon>Gunneridae</taxon>
        <taxon>Pentapetalae</taxon>
        <taxon>asterids</taxon>
        <taxon>lamiids</taxon>
        <taxon>Lamiales</taxon>
        <taxon>Pedaliaceae</taxon>
        <taxon>Sesamum</taxon>
    </lineage>
</organism>
<accession>A0AAE1XZ08</accession>
<dbReference type="AlphaFoldDB" id="A0AAE1XZ08"/>
<gene>
    <name evidence="2" type="ORF">Salat_2432500</name>
</gene>
<evidence type="ECO:0000313" key="3">
    <source>
        <dbReference type="Proteomes" id="UP001293254"/>
    </source>
</evidence>
<protein>
    <submittedName>
        <fullName evidence="2">Uncharacterized protein</fullName>
    </submittedName>
</protein>
<dbReference type="EMBL" id="JACGWO010000009">
    <property type="protein sequence ID" value="KAK4420196.1"/>
    <property type="molecule type" value="Genomic_DNA"/>
</dbReference>
<dbReference type="Proteomes" id="UP001293254">
    <property type="component" value="Unassembled WGS sequence"/>
</dbReference>
<evidence type="ECO:0000256" key="1">
    <source>
        <dbReference type="SAM" id="MobiDB-lite"/>
    </source>
</evidence>
<feature type="region of interest" description="Disordered" evidence="1">
    <location>
        <begin position="52"/>
        <end position="81"/>
    </location>
</feature>
<proteinExistence type="predicted"/>
<reference evidence="2" key="1">
    <citation type="submission" date="2020-06" db="EMBL/GenBank/DDBJ databases">
        <authorList>
            <person name="Li T."/>
            <person name="Hu X."/>
            <person name="Zhang T."/>
            <person name="Song X."/>
            <person name="Zhang H."/>
            <person name="Dai N."/>
            <person name="Sheng W."/>
            <person name="Hou X."/>
            <person name="Wei L."/>
        </authorList>
    </citation>
    <scope>NUCLEOTIDE SEQUENCE</scope>
    <source>
        <strain evidence="2">3651</strain>
        <tissue evidence="2">Leaf</tissue>
    </source>
</reference>